<evidence type="ECO:0000256" key="2">
    <source>
        <dbReference type="SAM" id="MobiDB-lite"/>
    </source>
</evidence>
<dbReference type="Proteomes" id="UP001177023">
    <property type="component" value="Unassembled WGS sequence"/>
</dbReference>
<evidence type="ECO:0000313" key="3">
    <source>
        <dbReference type="EMBL" id="CAJ0575430.1"/>
    </source>
</evidence>
<keyword evidence="4" id="KW-1185">Reference proteome</keyword>
<reference evidence="3" key="1">
    <citation type="submission" date="2023-06" db="EMBL/GenBank/DDBJ databases">
        <authorList>
            <person name="Delattre M."/>
        </authorList>
    </citation>
    <scope>NUCLEOTIDE SEQUENCE</scope>
    <source>
        <strain evidence="3">AF72</strain>
    </source>
</reference>
<feature type="compositionally biased region" description="Acidic residues" evidence="2">
    <location>
        <begin position="545"/>
        <end position="561"/>
    </location>
</feature>
<organism evidence="3 4">
    <name type="scientific">Mesorhabditis spiculigera</name>
    <dbReference type="NCBI Taxonomy" id="96644"/>
    <lineage>
        <taxon>Eukaryota</taxon>
        <taxon>Metazoa</taxon>
        <taxon>Ecdysozoa</taxon>
        <taxon>Nematoda</taxon>
        <taxon>Chromadorea</taxon>
        <taxon>Rhabditida</taxon>
        <taxon>Rhabditina</taxon>
        <taxon>Rhabditomorpha</taxon>
        <taxon>Rhabditoidea</taxon>
        <taxon>Rhabditidae</taxon>
        <taxon>Mesorhabditinae</taxon>
        <taxon>Mesorhabditis</taxon>
    </lineage>
</organism>
<accession>A0AA36G1R7</accession>
<evidence type="ECO:0000256" key="1">
    <source>
        <dbReference type="ARBA" id="ARBA00010098"/>
    </source>
</evidence>
<comment type="caution">
    <text evidence="3">The sequence shown here is derived from an EMBL/GenBank/DDBJ whole genome shotgun (WGS) entry which is preliminary data.</text>
</comment>
<evidence type="ECO:0000313" key="4">
    <source>
        <dbReference type="Proteomes" id="UP001177023"/>
    </source>
</evidence>
<dbReference type="PANTHER" id="PTHR12790">
    <property type="entry name" value="TRANSCRIPTION INITIATION FACTOR IA RRN3"/>
    <property type="match status" value="1"/>
</dbReference>
<proteinExistence type="inferred from homology"/>
<dbReference type="GO" id="GO:0001042">
    <property type="term" value="F:RNA polymerase I core binding"/>
    <property type="evidence" value="ECO:0007669"/>
    <property type="project" value="TreeGrafter"/>
</dbReference>
<dbReference type="AlphaFoldDB" id="A0AA36G1R7"/>
<dbReference type="GO" id="GO:0005634">
    <property type="term" value="C:nucleus"/>
    <property type="evidence" value="ECO:0007669"/>
    <property type="project" value="TreeGrafter"/>
</dbReference>
<feature type="non-terminal residue" evidence="3">
    <location>
        <position position="600"/>
    </location>
</feature>
<evidence type="ECO:0008006" key="5">
    <source>
        <dbReference type="Google" id="ProtNLM"/>
    </source>
</evidence>
<dbReference type="EMBL" id="CATQJA010002637">
    <property type="protein sequence ID" value="CAJ0575430.1"/>
    <property type="molecule type" value="Genomic_DNA"/>
</dbReference>
<feature type="compositionally biased region" description="Basic and acidic residues" evidence="2">
    <location>
        <begin position="534"/>
        <end position="544"/>
    </location>
</feature>
<protein>
    <recommendedName>
        <fullName evidence="5">RNA polymerase I-specific transcription initiation factor RRN3</fullName>
    </recommendedName>
</protein>
<dbReference type="GO" id="GO:0001181">
    <property type="term" value="F:RNA polymerase I general transcription initiation factor activity"/>
    <property type="evidence" value="ECO:0007669"/>
    <property type="project" value="InterPro"/>
</dbReference>
<dbReference type="PANTHER" id="PTHR12790:SF0">
    <property type="entry name" value="RNA POLYMERASE I-SPECIFIC TRANSCRIPTION INITIATION FACTOR RRN3-RELATED"/>
    <property type="match status" value="1"/>
</dbReference>
<gene>
    <name evidence="3" type="ORF">MSPICULIGERA_LOCUS13741</name>
</gene>
<sequence length="600" mass="69337">MHADRNNDFLAHFKSLAVPAERPVEWQDVTATSFLIGYLKGEEKERHMYDVMVTTLDSFKNLDELGRAQCLHPFFSAVDYVTDQRCFSLLKGILWVPWLHIPASLHDKYTTFLVEVALRRMNLMELVVQACVRNFRPYDPEDPVSDLNRQYLLAHSTLVSLNRCTHTAEMVILKSLQRRPHHSLDCPVILSHLRNQITVGEYLFAIRGAVWATITDQLIEMDALVTKCYIDPEYGAIDARNFFIYSDELVMDTTLPEKVLDLVTKLDACMVTVFEYIAVAMNKDLPNNPTWLHLGPEMEVLDLLADSFSLCLLKSRNTHMVAFIWLYVCVLSEPRTIDLWLNNLWQFTVDTSRTSADQGRCQSCVGYLGAIAARATFMSTGMALEWLGKLKDWLMEYVEAQAKLSSPVLVNHGHYYAITEAFMLIFCYHYVDLMQDAEYWETINGWKIRLFIYCPLEPLKFITRPVAETFHIIARNLNIIYNPDGYEFDATAGTMLTYTSFFPLGRFHLPRSFEFFKNYLRVFSPRGDERTMFDSTYKKPKTEPQDEVTQDECTVEEEPDSEVIEAPLDYEWTTLEEVDARARTSSETPSSERIESVFSD</sequence>
<dbReference type="GO" id="GO:0006361">
    <property type="term" value="P:transcription initiation at RNA polymerase I promoter"/>
    <property type="evidence" value="ECO:0007669"/>
    <property type="project" value="InterPro"/>
</dbReference>
<feature type="region of interest" description="Disordered" evidence="2">
    <location>
        <begin position="534"/>
        <end position="561"/>
    </location>
</feature>
<dbReference type="Pfam" id="PF05327">
    <property type="entry name" value="RRN3"/>
    <property type="match status" value="1"/>
</dbReference>
<comment type="similarity">
    <text evidence="1">Belongs to the RRN3 family.</text>
</comment>
<name>A0AA36G1R7_9BILA</name>
<dbReference type="InterPro" id="IPR007991">
    <property type="entry name" value="RNA_pol_I_trans_ini_fac_RRN3"/>
</dbReference>
<feature type="region of interest" description="Disordered" evidence="2">
    <location>
        <begin position="579"/>
        <end position="600"/>
    </location>
</feature>